<evidence type="ECO:0000313" key="3">
    <source>
        <dbReference type="Proteomes" id="UP000315017"/>
    </source>
</evidence>
<dbReference type="SUPFAM" id="SSF48239">
    <property type="entry name" value="Terpenoid cyclases/Protein prenyltransferases"/>
    <property type="match status" value="1"/>
</dbReference>
<name>A0A517YA91_9BACT</name>
<dbReference type="Proteomes" id="UP000315017">
    <property type="component" value="Chromosome"/>
</dbReference>
<dbReference type="Gene3D" id="1.50.10.20">
    <property type="match status" value="2"/>
</dbReference>
<dbReference type="CDD" id="cd00688">
    <property type="entry name" value="ISOPREN_C2_like"/>
    <property type="match status" value="1"/>
</dbReference>
<keyword evidence="2" id="KW-0808">Transferase</keyword>
<sequence precursor="true">MHTVQLRRRLFLAGLASAALMANLGLAQEKEAKPEIKTAADQKKLSATVAKAIEYLKTKGQAEDGSFSKQAGIGVTALAVSAMLQNGLSPQDPAVAKGLKFLESNIQPGGGIHSPKSRFVNYETCLAVMTFSNANKEGKYDKVLNDANKFLKTLQFDGEEGHDKDSASFGGGGYGAAKGRPDLSNTAFMVEALRASGASADDQAIQNALIFVSRCQNLESPHNTTPYAALVNDGGFYYTGAAIDESKELAPNGGLRSYGTMTYAGLKSLIFAGVKEDDPRVKAAVGWIGKNYDLKSNPGMGSSGLFYYYQTFAKSLDTFGNSSVKDAKGVEHDWRKDLVEELASRQRPDGAWVNENGQWMEGDANLCTCFALLALSHCKGK</sequence>
<feature type="chain" id="PRO_5022050409" evidence="1">
    <location>
        <begin position="28"/>
        <end position="381"/>
    </location>
</feature>
<reference evidence="2 3" key="1">
    <citation type="submission" date="2019-02" db="EMBL/GenBank/DDBJ databases">
        <title>Deep-cultivation of Planctomycetes and their phenomic and genomic characterization uncovers novel biology.</title>
        <authorList>
            <person name="Wiegand S."/>
            <person name="Jogler M."/>
            <person name="Boedeker C."/>
            <person name="Pinto D."/>
            <person name="Vollmers J."/>
            <person name="Rivas-Marin E."/>
            <person name="Kohn T."/>
            <person name="Peeters S.H."/>
            <person name="Heuer A."/>
            <person name="Rast P."/>
            <person name="Oberbeckmann S."/>
            <person name="Bunk B."/>
            <person name="Jeske O."/>
            <person name="Meyerdierks A."/>
            <person name="Storesund J.E."/>
            <person name="Kallscheuer N."/>
            <person name="Luecker S."/>
            <person name="Lage O.M."/>
            <person name="Pohl T."/>
            <person name="Merkel B.J."/>
            <person name="Hornburger P."/>
            <person name="Mueller R.-W."/>
            <person name="Bruemmer F."/>
            <person name="Labrenz M."/>
            <person name="Spormann A.M."/>
            <person name="Op den Camp H."/>
            <person name="Overmann J."/>
            <person name="Amann R."/>
            <person name="Jetten M.S.M."/>
            <person name="Mascher T."/>
            <person name="Medema M.H."/>
            <person name="Devos D.P."/>
            <person name="Kaster A.-K."/>
            <person name="Ovreas L."/>
            <person name="Rohde M."/>
            <person name="Galperin M.Y."/>
            <person name="Jogler C."/>
        </authorList>
    </citation>
    <scope>NUCLEOTIDE SEQUENCE [LARGE SCALE GENOMIC DNA]</scope>
    <source>
        <strain evidence="2 3">ETA_A8</strain>
    </source>
</reference>
<feature type="signal peptide" evidence="1">
    <location>
        <begin position="1"/>
        <end position="27"/>
    </location>
</feature>
<organism evidence="2 3">
    <name type="scientific">Anatilimnocola aggregata</name>
    <dbReference type="NCBI Taxonomy" id="2528021"/>
    <lineage>
        <taxon>Bacteria</taxon>
        <taxon>Pseudomonadati</taxon>
        <taxon>Planctomycetota</taxon>
        <taxon>Planctomycetia</taxon>
        <taxon>Pirellulales</taxon>
        <taxon>Pirellulaceae</taxon>
        <taxon>Anatilimnocola</taxon>
    </lineage>
</organism>
<proteinExistence type="predicted"/>
<dbReference type="RefSeq" id="WP_145088011.1">
    <property type="nucleotide sequence ID" value="NZ_CP036274.1"/>
</dbReference>
<accession>A0A517YA91</accession>
<evidence type="ECO:0000313" key="2">
    <source>
        <dbReference type="EMBL" id="QDU27138.1"/>
    </source>
</evidence>
<dbReference type="AlphaFoldDB" id="A0A517YA91"/>
<gene>
    <name evidence="2" type="ORF">ETAA8_22230</name>
</gene>
<dbReference type="EMBL" id="CP036274">
    <property type="protein sequence ID" value="QDU27138.1"/>
    <property type="molecule type" value="Genomic_DNA"/>
</dbReference>
<dbReference type="KEGG" id="aagg:ETAA8_22230"/>
<keyword evidence="1" id="KW-0732">Signal</keyword>
<dbReference type="OrthoDB" id="179940at2"/>
<dbReference type="InterPro" id="IPR008930">
    <property type="entry name" value="Terpenoid_cyclase/PrenylTrfase"/>
</dbReference>
<protein>
    <submittedName>
        <fullName evidence="2">Prenyltransferase and squalene oxidase repeat protein</fullName>
    </submittedName>
</protein>
<keyword evidence="3" id="KW-1185">Reference proteome</keyword>
<evidence type="ECO:0000256" key="1">
    <source>
        <dbReference type="SAM" id="SignalP"/>
    </source>
</evidence>
<dbReference type="GO" id="GO:0016740">
    <property type="term" value="F:transferase activity"/>
    <property type="evidence" value="ECO:0007669"/>
    <property type="project" value="UniProtKB-KW"/>
</dbReference>